<reference evidence="1 2" key="1">
    <citation type="submission" date="2020-10" db="EMBL/GenBank/DDBJ databases">
        <title>Myceligenerans pegani sp. nov., an endophytic actinomycete isolated from Peganum harmala L. in Xinjiang, China.</title>
        <authorList>
            <person name="Xin L."/>
        </authorList>
    </citation>
    <scope>NUCLEOTIDE SEQUENCE [LARGE SCALE GENOMIC DNA]</scope>
    <source>
        <strain evidence="1 2">TRM65318</strain>
    </source>
</reference>
<dbReference type="PANTHER" id="PTHR10668:SF105">
    <property type="entry name" value="DEHYDROGENASE-RELATED"/>
    <property type="match status" value="1"/>
</dbReference>
<evidence type="ECO:0000313" key="2">
    <source>
        <dbReference type="Proteomes" id="UP000625527"/>
    </source>
</evidence>
<evidence type="ECO:0000313" key="1">
    <source>
        <dbReference type="EMBL" id="MBE1875206.1"/>
    </source>
</evidence>
<name>A0ABR9MUZ9_9MICO</name>
<dbReference type="SUPFAM" id="SSF51905">
    <property type="entry name" value="FAD/NAD(P)-binding domain"/>
    <property type="match status" value="1"/>
</dbReference>
<dbReference type="InterPro" id="IPR036188">
    <property type="entry name" value="FAD/NAD-bd_sf"/>
</dbReference>
<gene>
    <name evidence="1" type="ORF">IHE71_05710</name>
</gene>
<accession>A0ABR9MUZ9</accession>
<comment type="caution">
    <text evidence="1">The sequence shown here is derived from an EMBL/GenBank/DDBJ whole genome shotgun (WGS) entry which is preliminary data.</text>
</comment>
<dbReference type="Pfam" id="PF13450">
    <property type="entry name" value="NAD_binding_8"/>
    <property type="match status" value="1"/>
</dbReference>
<dbReference type="RefSeq" id="WP_192861769.1">
    <property type="nucleotide sequence ID" value="NZ_JADAQT010000058.1"/>
</dbReference>
<sequence>MTVLDAVVVGSGPNGLAAAATLARAGLRVRVLEEQSTIGGGARTLTGAELAGAAPAPDEPRASFPVIGSDRATGAELRFDLCSAVHPMAWASPFFRAFGLAERVELRTPEVSYAQPLDAVAGPGEPRAGLAFHELDRTVDGLGADGAAWRALIGPLADRWPGVTALAMGDKRSLATPSTAGPASSRSLGREAAEALRAALAFGPGLLEQGTGLWNRRFTGDVAPALLTGVAAHVMSPLPSLASAGTALLLGALAHGPLGWALPVGGSGVIVDALVADLLAHGGEIETSRPVRTRSDLPPARAYLFDTAPRVVSQVLGDRMPPRSAAASRRHRFGGGAAKVDLVLRGPVPWSVPDVGRAATVHLGGTREQMAAAEAAVAAGRHALRPVCLLSDPAVTDPGREIDGLRPLWTYAHVPAGSERDVTEDVVGQIERFAPGFRDVVVAARCVPAAWMPAHNANYVGGDIGAGAATMRRMLAAPGPAGMRWDPYATGADGVYLCSAATPPGPGVHGMSGWHAARRALLREFEIRRPPDLSP</sequence>
<dbReference type="Proteomes" id="UP000625527">
    <property type="component" value="Unassembled WGS sequence"/>
</dbReference>
<dbReference type="EMBL" id="JADAQT010000058">
    <property type="protein sequence ID" value="MBE1875206.1"/>
    <property type="molecule type" value="Genomic_DNA"/>
</dbReference>
<keyword evidence="2" id="KW-1185">Reference proteome</keyword>
<organism evidence="1 2">
    <name type="scientific">Myceligenerans pegani</name>
    <dbReference type="NCBI Taxonomy" id="2776917"/>
    <lineage>
        <taxon>Bacteria</taxon>
        <taxon>Bacillati</taxon>
        <taxon>Actinomycetota</taxon>
        <taxon>Actinomycetes</taxon>
        <taxon>Micrococcales</taxon>
        <taxon>Promicromonosporaceae</taxon>
        <taxon>Myceligenerans</taxon>
    </lineage>
</organism>
<protein>
    <submittedName>
        <fullName evidence="1">NAD(P)/FAD-dependent oxidoreductase</fullName>
    </submittedName>
</protein>
<proteinExistence type="predicted"/>
<dbReference type="Gene3D" id="3.50.50.60">
    <property type="entry name" value="FAD/NAD(P)-binding domain"/>
    <property type="match status" value="1"/>
</dbReference>
<dbReference type="PANTHER" id="PTHR10668">
    <property type="entry name" value="PHYTOENE DEHYDROGENASE"/>
    <property type="match status" value="1"/>
</dbReference>